<gene>
    <name evidence="2" type="ORF">BKA67DRAFT_654895</name>
</gene>
<reference evidence="2" key="1">
    <citation type="journal article" date="2021" name="Nat. Commun.">
        <title>Genetic determinants of endophytism in the Arabidopsis root mycobiome.</title>
        <authorList>
            <person name="Mesny F."/>
            <person name="Miyauchi S."/>
            <person name="Thiergart T."/>
            <person name="Pickel B."/>
            <person name="Atanasova L."/>
            <person name="Karlsson M."/>
            <person name="Huettel B."/>
            <person name="Barry K.W."/>
            <person name="Haridas S."/>
            <person name="Chen C."/>
            <person name="Bauer D."/>
            <person name="Andreopoulos W."/>
            <person name="Pangilinan J."/>
            <person name="LaButti K."/>
            <person name="Riley R."/>
            <person name="Lipzen A."/>
            <person name="Clum A."/>
            <person name="Drula E."/>
            <person name="Henrissat B."/>
            <person name="Kohler A."/>
            <person name="Grigoriev I.V."/>
            <person name="Martin F.M."/>
            <person name="Hacquard S."/>
        </authorList>
    </citation>
    <scope>NUCLEOTIDE SEQUENCE</scope>
    <source>
        <strain evidence="2">MPI-SDFR-AT-0073</strain>
    </source>
</reference>
<proteinExistence type="predicted"/>
<dbReference type="OrthoDB" id="10492728at2759"/>
<organism evidence="2 3">
    <name type="scientific">Truncatella angustata</name>
    <dbReference type="NCBI Taxonomy" id="152316"/>
    <lineage>
        <taxon>Eukaryota</taxon>
        <taxon>Fungi</taxon>
        <taxon>Dikarya</taxon>
        <taxon>Ascomycota</taxon>
        <taxon>Pezizomycotina</taxon>
        <taxon>Sordariomycetes</taxon>
        <taxon>Xylariomycetidae</taxon>
        <taxon>Amphisphaeriales</taxon>
        <taxon>Sporocadaceae</taxon>
        <taxon>Truncatella</taxon>
    </lineage>
</organism>
<dbReference type="Proteomes" id="UP000758603">
    <property type="component" value="Unassembled WGS sequence"/>
</dbReference>
<dbReference type="RefSeq" id="XP_045960798.1">
    <property type="nucleotide sequence ID" value="XM_046106637.1"/>
</dbReference>
<feature type="compositionally biased region" description="Polar residues" evidence="1">
    <location>
        <begin position="1"/>
        <end position="11"/>
    </location>
</feature>
<accession>A0A9P8UQL5</accession>
<keyword evidence="3" id="KW-1185">Reference proteome</keyword>
<dbReference type="EMBL" id="JAGPXC010000002">
    <property type="protein sequence ID" value="KAH6656564.1"/>
    <property type="molecule type" value="Genomic_DNA"/>
</dbReference>
<protein>
    <submittedName>
        <fullName evidence="2">Uncharacterized protein</fullName>
    </submittedName>
</protein>
<dbReference type="AlphaFoldDB" id="A0A9P8UQL5"/>
<evidence type="ECO:0000313" key="2">
    <source>
        <dbReference type="EMBL" id="KAH6656564.1"/>
    </source>
</evidence>
<name>A0A9P8UQL5_9PEZI</name>
<comment type="caution">
    <text evidence="2">The sequence shown here is derived from an EMBL/GenBank/DDBJ whole genome shotgun (WGS) entry which is preliminary data.</text>
</comment>
<evidence type="ECO:0000256" key="1">
    <source>
        <dbReference type="SAM" id="MobiDB-lite"/>
    </source>
</evidence>
<feature type="compositionally biased region" description="Basic and acidic residues" evidence="1">
    <location>
        <begin position="92"/>
        <end position="102"/>
    </location>
</feature>
<sequence length="129" mass="14814">MAKRSYTSMPSKKQKDPSQLKALAQEVKSKPSSSKSQLHTKYQEALPPTLSQRHAPSGRTANEAAPRRIAMPRSKLPSVHNPRIQTPWENVRPPREGQRDRTDELRAEMEWYFNLPDQFPAARKPNGYH</sequence>
<evidence type="ECO:0000313" key="3">
    <source>
        <dbReference type="Proteomes" id="UP000758603"/>
    </source>
</evidence>
<feature type="compositionally biased region" description="Polar residues" evidence="1">
    <location>
        <begin position="30"/>
        <end position="40"/>
    </location>
</feature>
<feature type="region of interest" description="Disordered" evidence="1">
    <location>
        <begin position="1"/>
        <end position="102"/>
    </location>
</feature>
<dbReference type="GeneID" id="70135528"/>